<dbReference type="Proteomes" id="UP000054538">
    <property type="component" value="Unassembled WGS sequence"/>
</dbReference>
<organism evidence="1 2">
    <name type="scientific">Paxillus rubicundulus Ve08.2h10</name>
    <dbReference type="NCBI Taxonomy" id="930991"/>
    <lineage>
        <taxon>Eukaryota</taxon>
        <taxon>Fungi</taxon>
        <taxon>Dikarya</taxon>
        <taxon>Basidiomycota</taxon>
        <taxon>Agaricomycotina</taxon>
        <taxon>Agaricomycetes</taxon>
        <taxon>Agaricomycetidae</taxon>
        <taxon>Boletales</taxon>
        <taxon>Paxilineae</taxon>
        <taxon>Paxillaceae</taxon>
        <taxon>Paxillus</taxon>
    </lineage>
</organism>
<dbReference type="HOGENOM" id="CLU_067630_0_0_1"/>
<dbReference type="PROSITE" id="PS51257">
    <property type="entry name" value="PROKAR_LIPOPROTEIN"/>
    <property type="match status" value="1"/>
</dbReference>
<dbReference type="EMBL" id="KN824853">
    <property type="protein sequence ID" value="KIK99647.1"/>
    <property type="molecule type" value="Genomic_DNA"/>
</dbReference>
<evidence type="ECO:0000313" key="2">
    <source>
        <dbReference type="Proteomes" id="UP000054538"/>
    </source>
</evidence>
<dbReference type="InParanoid" id="A0A0D0DLV2"/>
<accession>A0A0D0DLV2</accession>
<name>A0A0D0DLV2_9AGAM</name>
<sequence length="323" mass="35765">MRDLDSCTPAFIIPTLSPSSTTSLSCSTQNTAGSNSEHAQLQVDKLPVADISVIPRNNVTLRVRGYVDDNFASPSFLDTSEIFYDSRARYENPLVIATSRSVISDIHALVRLCRAVDVPKPPSILRAILRRRPPDNPDGGPWFRALRVWTEVDDIIETESFDGHKKSLVEHTVNILFFPDLHTTYRIPKIFLLHQQPPSPSEPDSPQSSLALPASPSLTIPGTRISLPSPLHFQLPVMTRLSFNEQGQITYHVDIWDVRDVLRLIPGVRVVQWFLGRAGAMGLSWISRKLQSQTNISGIQQSNDIDVTKRGGALLTASAADSV</sequence>
<dbReference type="STRING" id="930991.A0A0D0DLV2"/>
<gene>
    <name evidence="1" type="ORF">PAXRUDRAFT_822493</name>
</gene>
<protein>
    <submittedName>
        <fullName evidence="1">Uncharacterized protein</fullName>
    </submittedName>
</protein>
<keyword evidence="2" id="KW-1185">Reference proteome</keyword>
<evidence type="ECO:0000313" key="1">
    <source>
        <dbReference type="EMBL" id="KIK99647.1"/>
    </source>
</evidence>
<reference evidence="1 2" key="1">
    <citation type="submission" date="2014-04" db="EMBL/GenBank/DDBJ databases">
        <authorList>
            <consortium name="DOE Joint Genome Institute"/>
            <person name="Kuo A."/>
            <person name="Kohler A."/>
            <person name="Jargeat P."/>
            <person name="Nagy L.G."/>
            <person name="Floudas D."/>
            <person name="Copeland A."/>
            <person name="Barry K.W."/>
            <person name="Cichocki N."/>
            <person name="Veneault-Fourrey C."/>
            <person name="LaButti K."/>
            <person name="Lindquist E.A."/>
            <person name="Lipzen A."/>
            <person name="Lundell T."/>
            <person name="Morin E."/>
            <person name="Murat C."/>
            <person name="Sun H."/>
            <person name="Tunlid A."/>
            <person name="Henrissat B."/>
            <person name="Grigoriev I.V."/>
            <person name="Hibbett D.S."/>
            <person name="Martin F."/>
            <person name="Nordberg H.P."/>
            <person name="Cantor M.N."/>
            <person name="Hua S.X."/>
        </authorList>
    </citation>
    <scope>NUCLEOTIDE SEQUENCE [LARGE SCALE GENOMIC DNA]</scope>
    <source>
        <strain evidence="1 2">Ve08.2h10</strain>
    </source>
</reference>
<proteinExistence type="predicted"/>
<reference evidence="2" key="2">
    <citation type="submission" date="2015-01" db="EMBL/GenBank/DDBJ databases">
        <title>Evolutionary Origins and Diversification of the Mycorrhizal Mutualists.</title>
        <authorList>
            <consortium name="DOE Joint Genome Institute"/>
            <consortium name="Mycorrhizal Genomics Consortium"/>
            <person name="Kohler A."/>
            <person name="Kuo A."/>
            <person name="Nagy L.G."/>
            <person name="Floudas D."/>
            <person name="Copeland A."/>
            <person name="Barry K.W."/>
            <person name="Cichocki N."/>
            <person name="Veneault-Fourrey C."/>
            <person name="LaButti K."/>
            <person name="Lindquist E.A."/>
            <person name="Lipzen A."/>
            <person name="Lundell T."/>
            <person name="Morin E."/>
            <person name="Murat C."/>
            <person name="Riley R."/>
            <person name="Ohm R."/>
            <person name="Sun H."/>
            <person name="Tunlid A."/>
            <person name="Henrissat B."/>
            <person name="Grigoriev I.V."/>
            <person name="Hibbett D.S."/>
            <person name="Martin F."/>
        </authorList>
    </citation>
    <scope>NUCLEOTIDE SEQUENCE [LARGE SCALE GENOMIC DNA]</scope>
    <source>
        <strain evidence="2">Ve08.2h10</strain>
    </source>
</reference>
<dbReference type="OrthoDB" id="9995831at2759"/>
<dbReference type="AlphaFoldDB" id="A0A0D0DLV2"/>